<dbReference type="GO" id="GO:0004766">
    <property type="term" value="F:spermidine synthase activity"/>
    <property type="evidence" value="ECO:0007669"/>
    <property type="project" value="TreeGrafter"/>
</dbReference>
<dbReference type="SUPFAM" id="SSF53335">
    <property type="entry name" value="S-adenosyl-L-methionine-dependent methyltransferases"/>
    <property type="match status" value="1"/>
</dbReference>
<dbReference type="GO" id="GO:0005829">
    <property type="term" value="C:cytosol"/>
    <property type="evidence" value="ECO:0007669"/>
    <property type="project" value="TreeGrafter"/>
</dbReference>
<dbReference type="Pfam" id="PF01564">
    <property type="entry name" value="Spermine_synth"/>
    <property type="match status" value="1"/>
</dbReference>
<dbReference type="AlphaFoldDB" id="X0SFR4"/>
<name>X0SFR4_9ZZZZ</name>
<organism evidence="1">
    <name type="scientific">marine sediment metagenome</name>
    <dbReference type="NCBI Taxonomy" id="412755"/>
    <lineage>
        <taxon>unclassified sequences</taxon>
        <taxon>metagenomes</taxon>
        <taxon>ecological metagenomes</taxon>
    </lineage>
</organism>
<dbReference type="InterPro" id="IPR001045">
    <property type="entry name" value="Spermi_synthase"/>
</dbReference>
<dbReference type="PANTHER" id="PTHR11558">
    <property type="entry name" value="SPERMIDINE/SPERMINE SYNTHASE"/>
    <property type="match status" value="1"/>
</dbReference>
<feature type="non-terminal residue" evidence="1">
    <location>
        <position position="460"/>
    </location>
</feature>
<dbReference type="EMBL" id="BARS01004215">
    <property type="protein sequence ID" value="GAF74732.1"/>
    <property type="molecule type" value="Genomic_DNA"/>
</dbReference>
<comment type="caution">
    <text evidence="1">The sequence shown here is derived from an EMBL/GenBank/DDBJ whole genome shotgun (WGS) entry which is preliminary data.</text>
</comment>
<dbReference type="InterPro" id="IPR029063">
    <property type="entry name" value="SAM-dependent_MTases_sf"/>
</dbReference>
<dbReference type="CDD" id="cd02440">
    <property type="entry name" value="AdoMet_MTases"/>
    <property type="match status" value="1"/>
</dbReference>
<dbReference type="PANTHER" id="PTHR11558:SF11">
    <property type="entry name" value="SPERMIDINE SYNTHASE"/>
    <property type="match status" value="1"/>
</dbReference>
<reference evidence="1" key="1">
    <citation type="journal article" date="2014" name="Front. Microbiol.">
        <title>High frequency of phylogenetically diverse reductive dehalogenase-homologous genes in deep subseafloor sedimentary metagenomes.</title>
        <authorList>
            <person name="Kawai M."/>
            <person name="Futagami T."/>
            <person name="Toyoda A."/>
            <person name="Takaki Y."/>
            <person name="Nishi S."/>
            <person name="Hori S."/>
            <person name="Arai W."/>
            <person name="Tsubouchi T."/>
            <person name="Morono Y."/>
            <person name="Uchiyama I."/>
            <person name="Ito T."/>
            <person name="Fujiyama A."/>
            <person name="Inagaki F."/>
            <person name="Takami H."/>
        </authorList>
    </citation>
    <scope>NUCLEOTIDE SEQUENCE</scope>
    <source>
        <strain evidence="1">Expedition CK06-06</strain>
    </source>
</reference>
<dbReference type="GO" id="GO:0008295">
    <property type="term" value="P:spermidine biosynthetic process"/>
    <property type="evidence" value="ECO:0007669"/>
    <property type="project" value="TreeGrafter"/>
</dbReference>
<proteinExistence type="predicted"/>
<dbReference type="Gene3D" id="3.40.50.150">
    <property type="entry name" value="Vaccinia Virus protein VP39"/>
    <property type="match status" value="1"/>
</dbReference>
<evidence type="ECO:0000313" key="1">
    <source>
        <dbReference type="EMBL" id="GAF74732.1"/>
    </source>
</evidence>
<feature type="non-terminal residue" evidence="1">
    <location>
        <position position="1"/>
    </location>
</feature>
<gene>
    <name evidence="1" type="ORF">S01H1_08209</name>
</gene>
<accession>X0SFR4</accession>
<protein>
    <recommendedName>
        <fullName evidence="2">PABS domain-containing protein</fullName>
    </recommendedName>
</protein>
<evidence type="ECO:0008006" key="2">
    <source>
        <dbReference type="Google" id="ProtNLM"/>
    </source>
</evidence>
<sequence length="460" mass="53251">ETRTETLLLLRRDFQGRPLNYLLVTGGFAMASTDVWSRRYMKQFVFLPLNLHPAPERALLISYGTGSTAKALTDFEGLREIDIVDISRDVLELSSVVYPRFRDNPLLDHRVETHVDDGRFFLLTTTKRYDLITSEPPPPKHAGVVNLYTREFFQLVFDRLAEGGINTHWLPVHSLTYDDSRAIVRAYCDVFSDCTLWKGMGINWMLMGSRGARWETSEAEFAERWEALKAAREDRELSVELPEQLGAMFISDALTLRETVRNVAPLRDDFPKRLVDDPPSAEDISAARRWMDTEHARRRFRASPFIEKAWPKGLRERTDRHFEYEAIVDNIFFHEYGRPTILSRAIDPLHELLTETKLETLPMWLLSTYGDHLSVVDRGGRQGLRTEFLPLLGARALGRRNFDRAARFFESTRNSSDRSAFLHAYAMAMAGHRDRAAAAVRHQERSYHPIREERGPWPWL</sequence>